<dbReference type="Gene3D" id="2.60.40.10">
    <property type="entry name" value="Immunoglobulins"/>
    <property type="match status" value="5"/>
</dbReference>
<evidence type="ECO:0000259" key="1">
    <source>
        <dbReference type="SMART" id="SM00089"/>
    </source>
</evidence>
<dbReference type="SMART" id="SM00089">
    <property type="entry name" value="PKD"/>
    <property type="match status" value="5"/>
</dbReference>
<dbReference type="PANTHER" id="PTHR46182">
    <property type="entry name" value="FI19480P1"/>
    <property type="match status" value="1"/>
</dbReference>
<dbReference type="InterPro" id="IPR029865">
    <property type="entry name" value="KIAA0319-like"/>
</dbReference>
<feature type="domain" description="PKD/Chitinase" evidence="1">
    <location>
        <begin position="529"/>
        <end position="620"/>
    </location>
</feature>
<comment type="caution">
    <text evidence="2">The sequence shown here is derived from an EMBL/GenBank/DDBJ whole genome shotgun (WGS) entry which is preliminary data.</text>
</comment>
<dbReference type="Pfam" id="PF22352">
    <property type="entry name" value="K319L-like_PKD"/>
    <property type="match status" value="3"/>
</dbReference>
<accession>A0ABP3G920</accession>
<dbReference type="InterPro" id="IPR013783">
    <property type="entry name" value="Ig-like_fold"/>
</dbReference>
<proteinExistence type="predicted"/>
<feature type="domain" description="PKD/Chitinase" evidence="1">
    <location>
        <begin position="432"/>
        <end position="525"/>
    </location>
</feature>
<gene>
    <name evidence="2" type="ORF">GCM10009092_00010</name>
</gene>
<dbReference type="PANTHER" id="PTHR46182:SF2">
    <property type="entry name" value="FI19480P1"/>
    <property type="match status" value="1"/>
</dbReference>
<dbReference type="Proteomes" id="UP001501757">
    <property type="component" value="Unassembled WGS sequence"/>
</dbReference>
<evidence type="ECO:0000313" key="2">
    <source>
        <dbReference type="EMBL" id="GAA0339542.1"/>
    </source>
</evidence>
<feature type="domain" description="PKD/Chitinase" evidence="1">
    <location>
        <begin position="237"/>
        <end position="327"/>
    </location>
</feature>
<protein>
    <recommendedName>
        <fullName evidence="1">PKD/Chitinase domain-containing protein</fullName>
    </recommendedName>
</protein>
<feature type="domain" description="PKD/Chitinase" evidence="1">
    <location>
        <begin position="139"/>
        <end position="234"/>
    </location>
</feature>
<reference evidence="3" key="1">
    <citation type="journal article" date="2019" name="Int. J. Syst. Evol. Microbiol.">
        <title>The Global Catalogue of Microorganisms (GCM) 10K type strain sequencing project: providing services to taxonomists for standard genome sequencing and annotation.</title>
        <authorList>
            <consortium name="The Broad Institute Genomics Platform"/>
            <consortium name="The Broad Institute Genome Sequencing Center for Infectious Disease"/>
            <person name="Wu L."/>
            <person name="Ma J."/>
        </authorList>
    </citation>
    <scope>NUCLEOTIDE SEQUENCE [LARGE SCALE GENOMIC DNA]</scope>
    <source>
        <strain evidence="3">JCM 13378</strain>
    </source>
</reference>
<sequence length="689" mass="72589">MEDGTGNSNATGNYQIHLVTSLTQSEFGFLDLSGSYAQDTTWGDLDSYRFAANQGDEIYLTVTDINTTGLYPYITLYYPDGRFFTHSGGYDVAGWTALTIPESGNYLFIVEDGTGNSNQIAPYVINYNFPQVAPDPEKPIAIASAPTRVHKIQTINLDGSGSFDPDESPEPLHYQWQLLSAPTGSNVSQVNVDSNNPALADVVSDISGEYRFRLTVDDGLLSDSADALVLVVNRAPVAEAGENRQVGENTHIALDGSASSDADGDLLSYQWRIISLPQNSQAMLSDAQSVTPNLTTDIPGIYILGLIVNDGEDSSLEDQLSIEVLADNIAPVARASYSGDLLVGTAVTLDGSASSDADNGPAALSFQWQFIALPTGSGLKQGDIQSAQSPLASFSPDLAGNYQLQLSVFDGELTDTTLLTMAVADVPVCQLNANAGVDLAVETGNQVQLDGSASLISSACINTEIAWQFVSVPQGSQLSSNDIVNSGELQAGFMPDNAGVYVVSLSLTDGAVSAADSLMVTVTANAIPVADAGSDQQIEQGQTAMLDGSLSYDPDNSPAALSFQWTVLSTPTGSSATIHSPNTATSEFSADLAGIYRLQLSVSDGQDSASDTLTIEVQEPIQQPQLCDIDGDLFIDSRDIRAIMARRNTPASGEDDRADWNADGQINILDARGCVLQCSLPGCASASNN</sequence>
<dbReference type="InterPro" id="IPR035986">
    <property type="entry name" value="PKD_dom_sf"/>
</dbReference>
<dbReference type="Gene3D" id="2.60.120.380">
    <property type="match status" value="1"/>
</dbReference>
<feature type="domain" description="PKD/Chitinase" evidence="1">
    <location>
        <begin position="332"/>
        <end position="426"/>
    </location>
</feature>
<dbReference type="SUPFAM" id="SSF49299">
    <property type="entry name" value="PKD domain"/>
    <property type="match status" value="3"/>
</dbReference>
<dbReference type="EMBL" id="BAAAEI010000001">
    <property type="protein sequence ID" value="GAA0339542.1"/>
    <property type="molecule type" value="Genomic_DNA"/>
</dbReference>
<name>A0ABP3G920_9ALTE</name>
<keyword evidence="3" id="KW-1185">Reference proteome</keyword>
<organism evidence="2 3">
    <name type="scientific">Bowmanella denitrificans</name>
    <dbReference type="NCBI Taxonomy" id="366582"/>
    <lineage>
        <taxon>Bacteria</taxon>
        <taxon>Pseudomonadati</taxon>
        <taxon>Pseudomonadota</taxon>
        <taxon>Gammaproteobacteria</taxon>
        <taxon>Alteromonadales</taxon>
        <taxon>Alteromonadaceae</taxon>
        <taxon>Bowmanella</taxon>
    </lineage>
</organism>
<evidence type="ECO:0000313" key="3">
    <source>
        <dbReference type="Proteomes" id="UP001501757"/>
    </source>
</evidence>
<dbReference type="InterPro" id="IPR022409">
    <property type="entry name" value="PKD/Chitinase_dom"/>
</dbReference>